<keyword evidence="2" id="KW-1185">Reference proteome</keyword>
<organism evidence="1 2">
    <name type="scientific">Camellia lanceoleosa</name>
    <dbReference type="NCBI Taxonomy" id="1840588"/>
    <lineage>
        <taxon>Eukaryota</taxon>
        <taxon>Viridiplantae</taxon>
        <taxon>Streptophyta</taxon>
        <taxon>Embryophyta</taxon>
        <taxon>Tracheophyta</taxon>
        <taxon>Spermatophyta</taxon>
        <taxon>Magnoliopsida</taxon>
        <taxon>eudicotyledons</taxon>
        <taxon>Gunneridae</taxon>
        <taxon>Pentapetalae</taxon>
        <taxon>asterids</taxon>
        <taxon>Ericales</taxon>
        <taxon>Theaceae</taxon>
        <taxon>Camellia</taxon>
    </lineage>
</organism>
<gene>
    <name evidence="1" type="ORF">LOK49_LG09G02266</name>
</gene>
<proteinExistence type="predicted"/>
<reference evidence="1 2" key="1">
    <citation type="journal article" date="2022" name="Plant J.">
        <title>Chromosome-level genome of Camellia lanceoleosa provides a valuable resource for understanding genome evolution and self-incompatibility.</title>
        <authorList>
            <person name="Gong W."/>
            <person name="Xiao S."/>
            <person name="Wang L."/>
            <person name="Liao Z."/>
            <person name="Chang Y."/>
            <person name="Mo W."/>
            <person name="Hu G."/>
            <person name="Li W."/>
            <person name="Zhao G."/>
            <person name="Zhu H."/>
            <person name="Hu X."/>
            <person name="Ji K."/>
            <person name="Xiang X."/>
            <person name="Song Q."/>
            <person name="Yuan D."/>
            <person name="Jin S."/>
            <person name="Zhang L."/>
        </authorList>
    </citation>
    <scope>NUCLEOTIDE SEQUENCE [LARGE SCALE GENOMIC DNA]</scope>
    <source>
        <strain evidence="1">SQ_2022a</strain>
    </source>
</reference>
<name>A0ACC0GMN8_9ERIC</name>
<dbReference type="Proteomes" id="UP001060215">
    <property type="component" value="Chromosome 8"/>
</dbReference>
<comment type="caution">
    <text evidence="1">The sequence shown here is derived from an EMBL/GenBank/DDBJ whole genome shotgun (WGS) entry which is preliminary data.</text>
</comment>
<accession>A0ACC0GMN8</accession>
<dbReference type="EMBL" id="CM045765">
    <property type="protein sequence ID" value="KAI8001341.1"/>
    <property type="molecule type" value="Genomic_DNA"/>
</dbReference>
<evidence type="ECO:0000313" key="1">
    <source>
        <dbReference type="EMBL" id="KAI8001341.1"/>
    </source>
</evidence>
<protein>
    <submittedName>
        <fullName evidence="1">Phospholipase A-2-activating protein</fullName>
    </submittedName>
</protein>
<evidence type="ECO:0000313" key="2">
    <source>
        <dbReference type="Proteomes" id="UP001060215"/>
    </source>
</evidence>
<sequence>MMVCYVDELICLATICFAGLTALLVYSANSRIGMVSNRNNGPVGLFCSADADGVCVQSIEHPGCVWDVKFLENGDIVTACSDGVVRFWTIHQDKDKVANSAKLESFASQISYYKCVAGTRDGQTNVVREGDNGVAYSWNMEQQWDKNMVQEFHKPFTEEGPMSIKDDAIVHVFGPERRVRN</sequence>